<accession>A0ABM9UP42</accession>
<evidence type="ECO:0000313" key="1">
    <source>
        <dbReference type="EMBL" id="CUN74610.1"/>
    </source>
</evidence>
<comment type="caution">
    <text evidence="1">The sequence shown here is derived from an EMBL/GenBank/DDBJ whole genome shotgun (WGS) entry which is preliminary data.</text>
</comment>
<evidence type="ECO:0000313" key="2">
    <source>
        <dbReference type="Proteomes" id="UP000095488"/>
    </source>
</evidence>
<dbReference type="Proteomes" id="UP000095488">
    <property type="component" value="Unassembled WGS sequence"/>
</dbReference>
<reference evidence="1 2" key="1">
    <citation type="submission" date="2015-09" db="EMBL/GenBank/DDBJ databases">
        <authorList>
            <consortium name="Pathogen Informatics"/>
        </authorList>
    </citation>
    <scope>NUCLEOTIDE SEQUENCE [LARGE SCALE GENOMIC DNA]</scope>
    <source>
        <strain evidence="1 2">2789STDY5834858</strain>
    </source>
</reference>
<dbReference type="NCBIfam" id="TIGR04088">
    <property type="entry name" value="cognate_SipW"/>
    <property type="match status" value="1"/>
</dbReference>
<dbReference type="InterPro" id="IPR024008">
    <property type="entry name" value="BsaA"/>
</dbReference>
<dbReference type="InterPro" id="IPR022121">
    <property type="entry name" value="Peptidase_M73_camelysin"/>
</dbReference>
<dbReference type="NCBIfam" id="TIGR04090">
    <property type="entry name" value="exp_by_SipW_IV"/>
    <property type="match status" value="1"/>
</dbReference>
<sequence length="205" mass="22554">MTKKNIKLSIILTAMLVSIVGIVVGTNAYFSSKDEVTNAFVSGDVDIEVDEEFAPPENWNGGSYDKKVKVKNNGNVNTLIRVAIVPRWVDENGKAWAGDTNIIKLNWASANIADASTSESNKWIDGGDGYYYYNTLVPKDGSTEILLESVSADISDELQSRYNGKKLIVDVKAEAVQATEEAYEKTWSNISNDSIKTMLNNLCNK</sequence>
<protein>
    <submittedName>
        <fullName evidence="1">Alternate signal-mediated exported protein, CPF_0494 family</fullName>
    </submittedName>
</protein>
<keyword evidence="2" id="KW-1185">Reference proteome</keyword>
<proteinExistence type="predicted"/>
<name>A0ABM9UP42_SARVE</name>
<dbReference type="EMBL" id="CYZR01000003">
    <property type="protein sequence ID" value="CUN74610.1"/>
    <property type="molecule type" value="Genomic_DNA"/>
</dbReference>
<organism evidence="1 2">
    <name type="scientific">Sarcina ventriculi</name>
    <name type="common">Clostridium ventriculi</name>
    <dbReference type="NCBI Taxonomy" id="1267"/>
    <lineage>
        <taxon>Bacteria</taxon>
        <taxon>Bacillati</taxon>
        <taxon>Bacillota</taxon>
        <taxon>Clostridia</taxon>
        <taxon>Eubacteriales</taxon>
        <taxon>Clostridiaceae</taxon>
        <taxon>Sarcina</taxon>
    </lineage>
</organism>
<dbReference type="InterPro" id="IPR023833">
    <property type="entry name" value="Signal_pept_SipW-depend-type"/>
</dbReference>
<dbReference type="Pfam" id="PF12389">
    <property type="entry name" value="Peptidase_M73"/>
    <property type="match status" value="1"/>
</dbReference>
<dbReference type="RefSeq" id="WP_055258208.1">
    <property type="nucleotide sequence ID" value="NZ_CABIXL010000003.1"/>
</dbReference>
<gene>
    <name evidence="1" type="ORF">ERS852473_00969</name>
</gene>